<gene>
    <name evidence="2" type="ORF">LIER_28190</name>
</gene>
<proteinExistence type="predicted"/>
<dbReference type="Proteomes" id="UP001454036">
    <property type="component" value="Unassembled WGS sequence"/>
</dbReference>
<evidence type="ECO:0000313" key="2">
    <source>
        <dbReference type="EMBL" id="GAA0174902.1"/>
    </source>
</evidence>
<feature type="compositionally biased region" description="Basic and acidic residues" evidence="1">
    <location>
        <begin position="112"/>
        <end position="121"/>
    </location>
</feature>
<organism evidence="2 3">
    <name type="scientific">Lithospermum erythrorhizon</name>
    <name type="common">Purple gromwell</name>
    <name type="synonym">Lithospermum officinale var. erythrorhizon</name>
    <dbReference type="NCBI Taxonomy" id="34254"/>
    <lineage>
        <taxon>Eukaryota</taxon>
        <taxon>Viridiplantae</taxon>
        <taxon>Streptophyta</taxon>
        <taxon>Embryophyta</taxon>
        <taxon>Tracheophyta</taxon>
        <taxon>Spermatophyta</taxon>
        <taxon>Magnoliopsida</taxon>
        <taxon>eudicotyledons</taxon>
        <taxon>Gunneridae</taxon>
        <taxon>Pentapetalae</taxon>
        <taxon>asterids</taxon>
        <taxon>lamiids</taxon>
        <taxon>Boraginales</taxon>
        <taxon>Boraginaceae</taxon>
        <taxon>Boraginoideae</taxon>
        <taxon>Lithospermeae</taxon>
        <taxon>Lithospermum</taxon>
    </lineage>
</organism>
<evidence type="ECO:0000313" key="3">
    <source>
        <dbReference type="Proteomes" id="UP001454036"/>
    </source>
</evidence>
<dbReference type="AlphaFoldDB" id="A0AAV3RIM8"/>
<evidence type="ECO:0000256" key="1">
    <source>
        <dbReference type="SAM" id="MobiDB-lite"/>
    </source>
</evidence>
<feature type="region of interest" description="Disordered" evidence="1">
    <location>
        <begin position="78"/>
        <end position="121"/>
    </location>
</feature>
<comment type="caution">
    <text evidence="2">The sequence shown here is derived from an EMBL/GenBank/DDBJ whole genome shotgun (WGS) entry which is preliminary data.</text>
</comment>
<evidence type="ECO:0008006" key="4">
    <source>
        <dbReference type="Google" id="ProtNLM"/>
    </source>
</evidence>
<accession>A0AAV3RIM8</accession>
<protein>
    <recommendedName>
        <fullName evidence="4">Reverse transcriptase domain-containing protein</fullName>
    </recommendedName>
</protein>
<reference evidence="2 3" key="1">
    <citation type="submission" date="2024-01" db="EMBL/GenBank/DDBJ databases">
        <title>The complete chloroplast genome sequence of Lithospermum erythrorhizon: insights into the phylogenetic relationship among Boraginaceae species and the maternal lineages of purple gromwells.</title>
        <authorList>
            <person name="Okada T."/>
            <person name="Watanabe K."/>
        </authorList>
    </citation>
    <scope>NUCLEOTIDE SEQUENCE [LARGE SCALE GENOMIC DNA]</scope>
</reference>
<dbReference type="EMBL" id="BAABME010009296">
    <property type="protein sequence ID" value="GAA0174902.1"/>
    <property type="molecule type" value="Genomic_DNA"/>
</dbReference>
<keyword evidence="3" id="KW-1185">Reference proteome</keyword>
<name>A0AAV3RIM8_LITER</name>
<sequence>MPIISSKRKCKTKIPFTDRLDNVPLPKVRMRSAPGKCDKNHYCEYYKEHGHETNECRILKSKIEKLIKRGYLKEFVNKGDQREVPRQNHRSPQWDNHPSIKNEQPEAPPLTRRIDTMTRGRAGGDSRKVYAHIEVYYILETTMKKEEVISFHDKDLVGIELPHDDPVDLLVILIQEVGEVTLDFTLDEGTRISTIRAHFIVVDLEDSSYNGLIWATDSNYSTSYCVTSSPQDEVPLSGGA</sequence>